<evidence type="ECO:0000256" key="8">
    <source>
        <dbReference type="ARBA" id="ARBA00022670"/>
    </source>
</evidence>
<dbReference type="Pfam" id="PF04389">
    <property type="entry name" value="Peptidase_M28"/>
    <property type="match status" value="1"/>
</dbReference>
<evidence type="ECO:0000256" key="15">
    <source>
        <dbReference type="ARBA" id="ARBA00023049"/>
    </source>
</evidence>
<organism evidence="23 24">
    <name type="scientific">Gimibacter soli</name>
    <dbReference type="NCBI Taxonomy" id="3024400"/>
    <lineage>
        <taxon>Bacteria</taxon>
        <taxon>Pseudomonadati</taxon>
        <taxon>Pseudomonadota</taxon>
        <taxon>Alphaproteobacteria</taxon>
        <taxon>Kordiimonadales</taxon>
        <taxon>Temperatibacteraceae</taxon>
        <taxon>Gimibacter</taxon>
    </lineage>
</organism>
<evidence type="ECO:0000256" key="2">
    <source>
        <dbReference type="ARBA" id="ARBA00004371"/>
    </source>
</evidence>
<evidence type="ECO:0000256" key="9">
    <source>
        <dbReference type="ARBA" id="ARBA00022723"/>
    </source>
</evidence>
<feature type="chain" id="PRO_5042260443" description="Carboxypeptidase Q" evidence="21">
    <location>
        <begin position="23"/>
        <end position="538"/>
    </location>
</feature>
<keyword evidence="11" id="KW-0378">Hydrolase</keyword>
<comment type="subunit">
    <text evidence="19">Homodimer. The monomeric form is inactive while the homodimer is active.</text>
</comment>
<evidence type="ECO:0000256" key="14">
    <source>
        <dbReference type="ARBA" id="ARBA00023034"/>
    </source>
</evidence>
<evidence type="ECO:0000256" key="3">
    <source>
        <dbReference type="ARBA" id="ARBA00004555"/>
    </source>
</evidence>
<dbReference type="PANTHER" id="PTHR12053">
    <property type="entry name" value="PROTEASE FAMILY M28 PLASMA GLUTAMATE CARBOXYPEPTIDASE-RELATED"/>
    <property type="match status" value="1"/>
</dbReference>
<dbReference type="GO" id="GO:0005576">
    <property type="term" value="C:extracellular region"/>
    <property type="evidence" value="ECO:0007669"/>
    <property type="project" value="UniProtKB-SubCell"/>
</dbReference>
<dbReference type="KEGG" id="gso:PH603_07935"/>
<dbReference type="Proteomes" id="UP001217500">
    <property type="component" value="Chromosome"/>
</dbReference>
<keyword evidence="10 21" id="KW-0732">Signal</keyword>
<evidence type="ECO:0000313" key="24">
    <source>
        <dbReference type="Proteomes" id="UP001217500"/>
    </source>
</evidence>
<keyword evidence="8" id="KW-0645">Protease</keyword>
<dbReference type="InterPro" id="IPR007484">
    <property type="entry name" value="Peptidase_M28"/>
</dbReference>
<evidence type="ECO:0000256" key="6">
    <source>
        <dbReference type="ARBA" id="ARBA00022525"/>
    </source>
</evidence>
<proteinExistence type="predicted"/>
<keyword evidence="14" id="KW-0333">Golgi apparatus</keyword>
<keyword evidence="6" id="KW-0964">Secreted</keyword>
<dbReference type="GO" id="GO:0070573">
    <property type="term" value="F:metallodipeptidase activity"/>
    <property type="evidence" value="ECO:0007669"/>
    <property type="project" value="InterPro"/>
</dbReference>
<evidence type="ECO:0000256" key="20">
    <source>
        <dbReference type="ARBA" id="ARBA00033328"/>
    </source>
</evidence>
<evidence type="ECO:0000256" key="17">
    <source>
        <dbReference type="ARBA" id="ARBA00023180"/>
    </source>
</evidence>
<evidence type="ECO:0000256" key="13">
    <source>
        <dbReference type="ARBA" id="ARBA00022833"/>
    </source>
</evidence>
<evidence type="ECO:0000256" key="11">
    <source>
        <dbReference type="ARBA" id="ARBA00022801"/>
    </source>
</evidence>
<gene>
    <name evidence="23" type="ORF">PH603_07935</name>
</gene>
<keyword evidence="15" id="KW-0482">Metalloprotease</keyword>
<sequence>MMRQVMKAGLALVLMGAGVVSADDQVDLDMVTKIREEGFRRSHVMETLQHLTDEIGPRLTGSPAMRLANDWTRDKFTEWGLKDARLEGFEFGPGWTPVRSEIHLTSPRAEQLYGLPIAWHPGTEGKMDGEIVVAPMKSAKDFDKYKGKLKGKIVLVDAVPEQKEPSNKVFTRLDDKALQDEASYNLPSSPQADLDSWIDHVAFGYEREAFLQAEGAVAMVSRSRRPGNLIDASGYQYKQGMLPKLPAVSLAAEDYGMLVRLSEADDKRPVTISLDVAVTYHNEDMKSYSTLADIPGKAKNAEVVMAGAHLDSWRVGDGAVDNGAGTAVVMEAARILKALGVQPKRTIRFALWGGEEQGYYGSQRYVIDHLADRPTNVEGKLKYLTPYEQQFGRFPISFKPGYEKFSVYFNLDNGSGKIRGIYTEGNAKAAAIFGKWFAPFHDLGAETITMNETGGTDHEPFDDIGLPGFQFIQEPLDYGTRTHHTQIDTLENAYEDDLKQAAVIMATFLYEAAMRDERFPRKPMPVMEGDKKDEKAEE</sequence>
<dbReference type="EMBL" id="CP116805">
    <property type="protein sequence ID" value="WCL55683.1"/>
    <property type="molecule type" value="Genomic_DNA"/>
</dbReference>
<evidence type="ECO:0000256" key="4">
    <source>
        <dbReference type="ARBA" id="ARBA00004613"/>
    </source>
</evidence>
<dbReference type="GO" id="GO:0004180">
    <property type="term" value="F:carboxypeptidase activity"/>
    <property type="evidence" value="ECO:0007669"/>
    <property type="project" value="UniProtKB-KW"/>
</dbReference>
<evidence type="ECO:0000259" key="22">
    <source>
        <dbReference type="Pfam" id="PF04389"/>
    </source>
</evidence>
<dbReference type="Gene3D" id="3.40.630.10">
    <property type="entry name" value="Zn peptidases"/>
    <property type="match status" value="1"/>
</dbReference>
<keyword evidence="17" id="KW-0325">Glycoprotein</keyword>
<dbReference type="SUPFAM" id="SSF53187">
    <property type="entry name" value="Zn-dependent exopeptidases"/>
    <property type="match status" value="1"/>
</dbReference>
<evidence type="ECO:0000256" key="1">
    <source>
        <dbReference type="ARBA" id="ARBA00004240"/>
    </source>
</evidence>
<evidence type="ECO:0000256" key="18">
    <source>
        <dbReference type="ARBA" id="ARBA00023228"/>
    </source>
</evidence>
<dbReference type="Gene3D" id="3.50.30.30">
    <property type="match status" value="1"/>
</dbReference>
<keyword evidence="12" id="KW-0256">Endoplasmic reticulum</keyword>
<dbReference type="GO" id="GO:0005764">
    <property type="term" value="C:lysosome"/>
    <property type="evidence" value="ECO:0007669"/>
    <property type="project" value="UniProtKB-SubCell"/>
</dbReference>
<keyword evidence="7" id="KW-0121">Carboxypeptidase</keyword>
<dbReference type="InterPro" id="IPR039866">
    <property type="entry name" value="CPQ"/>
</dbReference>
<evidence type="ECO:0000256" key="16">
    <source>
        <dbReference type="ARBA" id="ARBA00023145"/>
    </source>
</evidence>
<dbReference type="GO" id="GO:0006508">
    <property type="term" value="P:proteolysis"/>
    <property type="evidence" value="ECO:0007669"/>
    <property type="project" value="UniProtKB-KW"/>
</dbReference>
<dbReference type="PANTHER" id="PTHR12053:SF3">
    <property type="entry name" value="CARBOXYPEPTIDASE Q"/>
    <property type="match status" value="1"/>
</dbReference>
<evidence type="ECO:0000256" key="12">
    <source>
        <dbReference type="ARBA" id="ARBA00022824"/>
    </source>
</evidence>
<dbReference type="RefSeq" id="WP_289505540.1">
    <property type="nucleotide sequence ID" value="NZ_CP116805.1"/>
</dbReference>
<name>A0AAE9XWE1_9PROT</name>
<evidence type="ECO:0000256" key="7">
    <source>
        <dbReference type="ARBA" id="ARBA00022645"/>
    </source>
</evidence>
<evidence type="ECO:0000256" key="5">
    <source>
        <dbReference type="ARBA" id="ARBA00014116"/>
    </source>
</evidence>
<keyword evidence="13" id="KW-0862">Zinc</keyword>
<dbReference type="GO" id="GO:0046872">
    <property type="term" value="F:metal ion binding"/>
    <property type="evidence" value="ECO:0007669"/>
    <property type="project" value="UniProtKB-KW"/>
</dbReference>
<keyword evidence="16" id="KW-0865">Zymogen</keyword>
<keyword evidence="18" id="KW-0458">Lysosome</keyword>
<feature type="domain" description="Peptidase M28" evidence="22">
    <location>
        <begin position="291"/>
        <end position="508"/>
    </location>
</feature>
<accession>A0AAE9XWE1</accession>
<comment type="subcellular location">
    <subcellularLocation>
        <location evidence="1">Endoplasmic reticulum</location>
    </subcellularLocation>
    <subcellularLocation>
        <location evidence="3">Golgi apparatus</location>
    </subcellularLocation>
    <subcellularLocation>
        <location evidence="2">Lysosome</location>
    </subcellularLocation>
    <subcellularLocation>
        <location evidence="4">Secreted</location>
    </subcellularLocation>
</comment>
<evidence type="ECO:0000313" key="23">
    <source>
        <dbReference type="EMBL" id="WCL55683.1"/>
    </source>
</evidence>
<keyword evidence="9" id="KW-0479">Metal-binding</keyword>
<evidence type="ECO:0000256" key="10">
    <source>
        <dbReference type="ARBA" id="ARBA00022729"/>
    </source>
</evidence>
<protein>
    <recommendedName>
        <fullName evidence="5">Carboxypeptidase Q</fullName>
    </recommendedName>
    <alternativeName>
        <fullName evidence="20">Plasma glutamate carboxypeptidase</fullName>
    </alternativeName>
</protein>
<evidence type="ECO:0000256" key="21">
    <source>
        <dbReference type="SAM" id="SignalP"/>
    </source>
</evidence>
<reference evidence="23" key="1">
    <citation type="submission" date="2023-01" db="EMBL/GenBank/DDBJ databases">
        <title>The genome sequence of Kordiimonadaceae bacterium 6D33.</title>
        <authorList>
            <person name="Liu Y."/>
        </authorList>
    </citation>
    <scope>NUCLEOTIDE SEQUENCE</scope>
    <source>
        <strain evidence="23">6D33</strain>
    </source>
</reference>
<evidence type="ECO:0000256" key="19">
    <source>
        <dbReference type="ARBA" id="ARBA00025833"/>
    </source>
</evidence>
<keyword evidence="24" id="KW-1185">Reference proteome</keyword>
<dbReference type="AlphaFoldDB" id="A0AAE9XWE1"/>
<feature type="signal peptide" evidence="21">
    <location>
        <begin position="1"/>
        <end position="22"/>
    </location>
</feature>